<feature type="domain" description="DUF1648" evidence="1">
    <location>
        <begin position="27"/>
        <end position="72"/>
    </location>
</feature>
<proteinExistence type="predicted"/>
<evidence type="ECO:0000313" key="3">
    <source>
        <dbReference type="Proteomes" id="UP000036202"/>
    </source>
</evidence>
<reference evidence="2 3" key="1">
    <citation type="journal article" date="2015" name="PLoS ONE">
        <title>Genome Sequence of Bacillus endophyticus and Analysis of Its Companion Mechanism in the Ketogulonigenium vulgare-Bacillus Strain Consortium.</title>
        <authorList>
            <person name="Jia N."/>
            <person name="Du J."/>
            <person name="Ding M.Z."/>
            <person name="Gao F."/>
            <person name="Yuan Y.J."/>
        </authorList>
    </citation>
    <scope>NUCLEOTIDE SEQUENCE [LARGE SCALE GENOMIC DNA]</scope>
    <source>
        <strain evidence="2 3">Hbe603</strain>
    </source>
</reference>
<dbReference type="RefSeq" id="WP_040057841.1">
    <property type="nucleotide sequence ID" value="NZ_CP011974.1"/>
</dbReference>
<dbReference type="OrthoDB" id="9808690at2"/>
<dbReference type="Pfam" id="PF07853">
    <property type="entry name" value="DUF1648"/>
    <property type="match status" value="1"/>
</dbReference>
<accession>A0A0H4KVU4</accession>
<dbReference type="PATRIC" id="fig|135735.6.peg.2126"/>
<dbReference type="InterPro" id="IPR012867">
    <property type="entry name" value="DUF1648"/>
</dbReference>
<organism evidence="2 3">
    <name type="scientific">Priestia filamentosa</name>
    <dbReference type="NCBI Taxonomy" id="1402861"/>
    <lineage>
        <taxon>Bacteria</taxon>
        <taxon>Bacillati</taxon>
        <taxon>Bacillota</taxon>
        <taxon>Bacilli</taxon>
        <taxon>Bacillales</taxon>
        <taxon>Bacillaceae</taxon>
        <taxon>Priestia</taxon>
    </lineage>
</organism>
<sequence length="167" mass="19543">MHSSNRPLLHIPQTKKEKIWNAIGILFYVGSILFLLFSWYDIPSKVPAHYNIAGEVNRWGSKWELLLLPGISTFLLILMTLLEKFPHVHNYPERFNENNAAHFYLNSRRLVNRLKNICLIVFSLIVFESVSISLGWGFRIGIWFLPFMLISTLLPIVISLLERRHIK</sequence>
<gene>
    <name evidence="2" type="ORF">BEH_10215</name>
</gene>
<dbReference type="KEGG" id="beo:BEH_10215"/>
<protein>
    <recommendedName>
        <fullName evidence="1">DUF1648 domain-containing protein</fullName>
    </recommendedName>
</protein>
<dbReference type="EMBL" id="CP011974">
    <property type="protein sequence ID" value="AKO92433.1"/>
    <property type="molecule type" value="Genomic_DNA"/>
</dbReference>
<evidence type="ECO:0000313" key="2">
    <source>
        <dbReference type="EMBL" id="AKO92433.1"/>
    </source>
</evidence>
<dbReference type="Proteomes" id="UP000036202">
    <property type="component" value="Chromosome"/>
</dbReference>
<name>A0A0H4KVU4_9BACI</name>
<keyword evidence="3" id="KW-1185">Reference proteome</keyword>
<dbReference type="AlphaFoldDB" id="A0A0H4KVU4"/>
<reference evidence="3" key="2">
    <citation type="submission" date="2015-06" db="EMBL/GenBank/DDBJ databases">
        <title>Genome Sequence of Bacillus endophyticus and Analysis of its Companion Mechanism in the Ketogulonigenium vulgare-Bacillus strain Consortium.</title>
        <authorList>
            <person name="Jia N."/>
            <person name="Du J."/>
            <person name="Ding M.-Z."/>
            <person name="Gao F."/>
            <person name="Yuan Y.-J."/>
        </authorList>
    </citation>
    <scope>NUCLEOTIDE SEQUENCE [LARGE SCALE GENOMIC DNA]</scope>
    <source>
        <strain evidence="3">Hbe603</strain>
    </source>
</reference>
<evidence type="ECO:0000259" key="1">
    <source>
        <dbReference type="Pfam" id="PF07853"/>
    </source>
</evidence>